<keyword evidence="6" id="KW-0677">Repeat</keyword>
<dbReference type="Ensembl" id="ENSOCUT00000017790.3">
    <property type="protein sequence ID" value="ENSOCUP00000015280.3"/>
    <property type="gene ID" value="ENSOCUG00000017789.3"/>
</dbReference>
<dbReference type="GO" id="GO:0006417">
    <property type="term" value="P:regulation of translation"/>
    <property type="evidence" value="ECO:0007669"/>
    <property type="project" value="UniProtKB-KW"/>
</dbReference>
<evidence type="ECO:0000256" key="13">
    <source>
        <dbReference type="ARBA" id="ARBA00023136"/>
    </source>
</evidence>
<evidence type="ECO:0000256" key="12">
    <source>
        <dbReference type="ARBA" id="ARBA00023128"/>
    </source>
</evidence>
<protein>
    <recommendedName>
        <fullName evidence="14">Protein phosphatase 1 regulatory subunit 15A</fullName>
    </recommendedName>
    <alternativeName>
        <fullName evidence="15">Growth arrest and DNA damage-inducible protein GADD34</fullName>
    </alternativeName>
</protein>
<evidence type="ECO:0000256" key="8">
    <source>
        <dbReference type="ARBA" id="ARBA00022824"/>
    </source>
</evidence>
<dbReference type="eggNOG" id="ENOG502S745">
    <property type="taxonomic scope" value="Eukaryota"/>
</dbReference>
<keyword evidence="7" id="KW-1000">Mitochondrion outer membrane</keyword>
<keyword evidence="5" id="KW-0053">Apoptosis</keyword>
<dbReference type="GO" id="GO:0034976">
    <property type="term" value="P:response to endoplasmic reticulum stress"/>
    <property type="evidence" value="ECO:0007669"/>
    <property type="project" value="TreeGrafter"/>
</dbReference>
<evidence type="ECO:0000256" key="3">
    <source>
        <dbReference type="ARBA" id="ARBA00010161"/>
    </source>
</evidence>
<evidence type="ECO:0000256" key="9">
    <source>
        <dbReference type="ARBA" id="ARBA00022843"/>
    </source>
</evidence>
<evidence type="ECO:0000313" key="19">
    <source>
        <dbReference type="Ensembl" id="ENSOCUP00000015280.3"/>
    </source>
</evidence>
<feature type="compositionally biased region" description="Acidic residues" evidence="17">
    <location>
        <begin position="305"/>
        <end position="326"/>
    </location>
</feature>
<feature type="region of interest" description="Disordered" evidence="17">
    <location>
        <begin position="85"/>
        <end position="436"/>
    </location>
</feature>
<dbReference type="PANTHER" id="PTHR16489">
    <property type="entry name" value="GH11727P"/>
    <property type="match status" value="1"/>
</dbReference>
<accession>G1TEF9</accession>
<keyword evidence="13" id="KW-0472">Membrane</keyword>
<evidence type="ECO:0000259" key="18">
    <source>
        <dbReference type="Pfam" id="PF10488"/>
    </source>
</evidence>
<comment type="similarity">
    <text evidence="3">Belongs to the PPP1R15 family.</text>
</comment>
<reference evidence="19" key="2">
    <citation type="submission" date="2025-08" db="UniProtKB">
        <authorList>
            <consortium name="Ensembl"/>
        </authorList>
    </citation>
    <scope>IDENTIFICATION</scope>
    <source>
        <strain evidence="19">Thorbecke</strain>
    </source>
</reference>
<dbReference type="AlphaFoldDB" id="G1TEF9"/>
<feature type="compositionally biased region" description="Basic and acidic residues" evidence="17">
    <location>
        <begin position="125"/>
        <end position="137"/>
    </location>
</feature>
<keyword evidence="12" id="KW-0496">Mitochondrion</keyword>
<evidence type="ECO:0000256" key="14">
    <source>
        <dbReference type="ARBA" id="ARBA00040008"/>
    </source>
</evidence>
<dbReference type="GO" id="GO:0000164">
    <property type="term" value="C:protein phosphatase type 1 complex"/>
    <property type="evidence" value="ECO:0007669"/>
    <property type="project" value="TreeGrafter"/>
</dbReference>
<evidence type="ECO:0000256" key="11">
    <source>
        <dbReference type="ARBA" id="ARBA00023016"/>
    </source>
</evidence>
<feature type="compositionally biased region" description="Low complexity" evidence="17">
    <location>
        <begin position="99"/>
        <end position="114"/>
    </location>
</feature>
<feature type="compositionally biased region" description="Basic and acidic residues" evidence="17">
    <location>
        <begin position="209"/>
        <end position="227"/>
    </location>
</feature>
<dbReference type="PaxDb" id="9986-ENSOCUP00000015280"/>
<dbReference type="STRING" id="9986.ENSOCUP00000015280"/>
<dbReference type="GO" id="GO:0006915">
    <property type="term" value="P:apoptotic process"/>
    <property type="evidence" value="ECO:0007669"/>
    <property type="project" value="UniProtKB-KW"/>
</dbReference>
<evidence type="ECO:0000256" key="1">
    <source>
        <dbReference type="ARBA" id="ARBA00004397"/>
    </source>
</evidence>
<proteinExistence type="inferred from homology"/>
<evidence type="ECO:0000256" key="16">
    <source>
        <dbReference type="ARBA" id="ARBA00047011"/>
    </source>
</evidence>
<evidence type="ECO:0000256" key="6">
    <source>
        <dbReference type="ARBA" id="ARBA00022737"/>
    </source>
</evidence>
<evidence type="ECO:0000256" key="7">
    <source>
        <dbReference type="ARBA" id="ARBA00022787"/>
    </source>
</evidence>
<dbReference type="InterPro" id="IPR019523">
    <property type="entry name" value="Prot_Pase1_reg-su15A/B_C"/>
</dbReference>
<feature type="compositionally biased region" description="Acidic residues" evidence="17">
    <location>
        <begin position="260"/>
        <end position="270"/>
    </location>
</feature>
<dbReference type="GeneTree" id="ENSGT00940000154404"/>
<comment type="subcellular location">
    <subcellularLocation>
        <location evidence="1">Endoplasmic reticulum membrane</location>
        <topology evidence="1">Peripheral membrane protein</topology>
        <orientation evidence="1">Cytoplasmic side</orientation>
    </subcellularLocation>
    <subcellularLocation>
        <location evidence="2">Mitochondrion outer membrane</location>
        <topology evidence="2">Peripheral membrane protein</topology>
        <orientation evidence="2">Cytoplasmic side</orientation>
    </subcellularLocation>
</comment>
<feature type="compositionally biased region" description="Pro residues" evidence="17">
    <location>
        <begin position="425"/>
        <end position="436"/>
    </location>
</feature>
<organism evidence="19 20">
    <name type="scientific">Oryctolagus cuniculus</name>
    <name type="common">Rabbit</name>
    <dbReference type="NCBI Taxonomy" id="9986"/>
    <lineage>
        <taxon>Eukaryota</taxon>
        <taxon>Metazoa</taxon>
        <taxon>Chordata</taxon>
        <taxon>Craniata</taxon>
        <taxon>Vertebrata</taxon>
        <taxon>Euteleostomi</taxon>
        <taxon>Mammalia</taxon>
        <taxon>Eutheria</taxon>
        <taxon>Euarchontoglires</taxon>
        <taxon>Glires</taxon>
        <taxon>Lagomorpha</taxon>
        <taxon>Leporidae</taxon>
        <taxon>Oryctolagus</taxon>
    </lineage>
</organism>
<reference evidence="19" key="3">
    <citation type="submission" date="2025-09" db="UniProtKB">
        <authorList>
            <consortium name="Ensembl"/>
        </authorList>
    </citation>
    <scope>IDENTIFICATION</scope>
    <source>
        <strain evidence="19">Thorbecke</strain>
    </source>
</reference>
<keyword evidence="20" id="KW-1185">Reference proteome</keyword>
<feature type="compositionally biased region" description="Low complexity" evidence="17">
    <location>
        <begin position="240"/>
        <end position="257"/>
    </location>
</feature>
<keyword evidence="4" id="KW-0597">Phosphoprotein</keyword>
<feature type="domain" description="Protein phosphatase 1 regulatory subunit 15A/B C-terminal" evidence="18">
    <location>
        <begin position="463"/>
        <end position="527"/>
    </location>
</feature>
<dbReference type="HOGENOM" id="CLU_028812_0_0_1"/>
<keyword evidence="10" id="KW-0810">Translation regulation</keyword>
<keyword evidence="8" id="KW-0256">Endoplasmic reticulum</keyword>
<dbReference type="GO" id="GO:0005789">
    <property type="term" value="C:endoplasmic reticulum membrane"/>
    <property type="evidence" value="ECO:0007669"/>
    <property type="project" value="UniProtKB-SubCell"/>
</dbReference>
<dbReference type="PANTHER" id="PTHR16489:SF14">
    <property type="entry name" value="PROTEIN PHOSPHATASE 1 REGULATORY SUBUNIT 15A"/>
    <property type="match status" value="1"/>
</dbReference>
<keyword evidence="9" id="KW-0832">Ubl conjugation</keyword>
<dbReference type="Proteomes" id="UP000001811">
    <property type="component" value="Unplaced"/>
</dbReference>
<evidence type="ECO:0000256" key="10">
    <source>
        <dbReference type="ARBA" id="ARBA00022845"/>
    </source>
</evidence>
<dbReference type="GO" id="GO:0005741">
    <property type="term" value="C:mitochondrial outer membrane"/>
    <property type="evidence" value="ECO:0007669"/>
    <property type="project" value="UniProtKB-SubCell"/>
</dbReference>
<dbReference type="InterPro" id="IPR051254">
    <property type="entry name" value="PPP1R15"/>
</dbReference>
<feature type="region of interest" description="Disordered" evidence="17">
    <location>
        <begin position="530"/>
        <end position="587"/>
    </location>
</feature>
<feature type="compositionally biased region" description="Acidic residues" evidence="17">
    <location>
        <begin position="350"/>
        <end position="371"/>
    </location>
</feature>
<sequence>MAPGQVPHHGAPWGDAHPFFLLSPLMGFLSRAWSLLRGPGPPQRWLLEHQVEAGLEAPVAARGAPWGAGGSGRTPCLRRKGCLPEAPGLADDDDEEAASVEQGGQLAAGQPAALCPSLWGGSLRGSDKNPGAEEAERGGVAPVSYPWSGGEPRTEDGDAPSAASSPTPGPEPSRGARCPGDGGARATEEERAGSQEGRRASDPASDSSAEPRPREPCSGEERRETGEGVHGAAGRGDAGPGPRCLAPLRRPLLSQSGKDPEEEDSEEEEGPAARAAEEEGGAEASSPTRATSALVRAWVCRPGEDTDDDSDEGSAEEDGEAEEWGEAEVSSPTCATSAFVRAWVYRPGEDTDDDSDEGSAEEDGEAEEWGEAEVSSPTHATSAFMRAWVYRPGEDTDDDSDEGSAEEDGEAEPPAFRVAVYLPGEKPPPPWAPPKLPVRLRRRLKVSEAPARGPDPETPLARKVRFSDKVTVHLLAVWAGPAQAARKGPWEQFARDRSRFARRIARAQEELGPCLSPAARARAWARLRNPPSSLGPILSPAHTLPSSPASPKSPVQAMALCQAVATPSPSPPTETPSPCLGLSGRRG</sequence>
<feature type="compositionally biased region" description="Basic and acidic residues" evidence="17">
    <location>
        <begin position="186"/>
        <end position="201"/>
    </location>
</feature>
<keyword evidence="11" id="KW-0346">Stress response</keyword>
<evidence type="ECO:0000256" key="2">
    <source>
        <dbReference type="ARBA" id="ARBA00004570"/>
    </source>
</evidence>
<reference evidence="19 20" key="1">
    <citation type="journal article" date="2011" name="Nature">
        <title>A high-resolution map of human evolutionary constraint using 29 mammals.</title>
        <authorList>
            <person name="Lindblad-Toh K."/>
            <person name="Garber M."/>
            <person name="Zuk O."/>
            <person name="Lin M.F."/>
            <person name="Parker B.J."/>
            <person name="Washietl S."/>
            <person name="Kheradpour P."/>
            <person name="Ernst J."/>
            <person name="Jordan G."/>
            <person name="Mauceli E."/>
            <person name="Ward L.D."/>
            <person name="Lowe C.B."/>
            <person name="Holloway A.K."/>
            <person name="Clamp M."/>
            <person name="Gnerre S."/>
            <person name="Alfoldi J."/>
            <person name="Beal K."/>
            <person name="Chang J."/>
            <person name="Clawson H."/>
            <person name="Cuff J."/>
            <person name="Di Palma F."/>
            <person name="Fitzgerald S."/>
            <person name="Flicek P."/>
            <person name="Guttman M."/>
            <person name="Hubisz M.J."/>
            <person name="Jaffe D.B."/>
            <person name="Jungreis I."/>
            <person name="Kent W.J."/>
            <person name="Kostka D."/>
            <person name="Lara M."/>
            <person name="Martins A.L."/>
            <person name="Massingham T."/>
            <person name="Moltke I."/>
            <person name="Raney B.J."/>
            <person name="Rasmussen M.D."/>
            <person name="Robinson J."/>
            <person name="Stark A."/>
            <person name="Vilella A.J."/>
            <person name="Wen J."/>
            <person name="Xie X."/>
            <person name="Zody M.C."/>
            <person name="Baldwin J."/>
            <person name="Bloom T."/>
            <person name="Chin C.W."/>
            <person name="Heiman D."/>
            <person name="Nicol R."/>
            <person name="Nusbaum C."/>
            <person name="Young S."/>
            <person name="Wilkinson J."/>
            <person name="Worley K.C."/>
            <person name="Kovar C.L."/>
            <person name="Muzny D.M."/>
            <person name="Gibbs R.A."/>
            <person name="Cree A."/>
            <person name="Dihn H.H."/>
            <person name="Fowler G."/>
            <person name="Jhangiani S."/>
            <person name="Joshi V."/>
            <person name="Lee S."/>
            <person name="Lewis L.R."/>
            <person name="Nazareth L.V."/>
            <person name="Okwuonu G."/>
            <person name="Santibanez J."/>
            <person name="Warren W.C."/>
            <person name="Mardis E.R."/>
            <person name="Weinstock G.M."/>
            <person name="Wilson R.K."/>
            <person name="Delehaunty K."/>
            <person name="Dooling D."/>
            <person name="Fronik C."/>
            <person name="Fulton L."/>
            <person name="Fulton B."/>
            <person name="Graves T."/>
            <person name="Minx P."/>
            <person name="Sodergren E."/>
            <person name="Birney E."/>
            <person name="Margulies E.H."/>
            <person name="Herrero J."/>
            <person name="Green E.D."/>
            <person name="Haussler D."/>
            <person name="Siepel A."/>
            <person name="Goldman N."/>
            <person name="Pollard K.S."/>
            <person name="Pedersen J.S."/>
            <person name="Lander E.S."/>
            <person name="Kellis M."/>
        </authorList>
    </citation>
    <scope>NUCLEOTIDE SEQUENCE [LARGE SCALE GENOMIC DNA]</scope>
    <source>
        <strain evidence="20">Thorbecke</strain>
    </source>
</reference>
<dbReference type="Bgee" id="ENSOCUG00000017789">
    <property type="expression patterns" value="Expressed in ovary and 16 other cell types or tissues"/>
</dbReference>
<evidence type="ECO:0000313" key="20">
    <source>
        <dbReference type="Proteomes" id="UP000001811"/>
    </source>
</evidence>
<name>G1TEF9_RABIT</name>
<evidence type="ECO:0000256" key="15">
    <source>
        <dbReference type="ARBA" id="ARBA00042438"/>
    </source>
</evidence>
<evidence type="ECO:0000256" key="5">
    <source>
        <dbReference type="ARBA" id="ARBA00022703"/>
    </source>
</evidence>
<evidence type="ECO:0000256" key="17">
    <source>
        <dbReference type="SAM" id="MobiDB-lite"/>
    </source>
</evidence>
<evidence type="ECO:0000256" key="4">
    <source>
        <dbReference type="ARBA" id="ARBA00022553"/>
    </source>
</evidence>
<dbReference type="GO" id="GO:0019888">
    <property type="term" value="F:protein phosphatase regulator activity"/>
    <property type="evidence" value="ECO:0007669"/>
    <property type="project" value="TreeGrafter"/>
</dbReference>
<dbReference type="FunCoup" id="G1TEF9">
    <property type="interactions" value="24"/>
</dbReference>
<dbReference type="Pfam" id="PF10488">
    <property type="entry name" value="PP1c_bdg"/>
    <property type="match status" value="1"/>
</dbReference>
<comment type="subunit">
    <text evidence="16">Interacts with PPP1CA. Interacts with EIF2S1. Interacts with PCNA. Interacts with LYN and KMT2A/MLL1. Interacts with PPP1R1A and SMARCB1. Interacts with SMAD7. Interacts with BAG1. Interacts with NOX4.</text>
</comment>
<dbReference type="InParanoid" id="G1TEF9"/>
<feature type="compositionally biased region" description="Gly residues" evidence="17">
    <location>
        <begin position="228"/>
        <end position="239"/>
    </location>
</feature>
<feature type="compositionally biased region" description="Acidic residues" evidence="17">
    <location>
        <begin position="395"/>
        <end position="411"/>
    </location>
</feature>